<dbReference type="InterPro" id="IPR000851">
    <property type="entry name" value="Ribosomal_uS5"/>
</dbReference>
<protein>
    <recommendedName>
        <fullName evidence="8">S5 DRBM domain-containing protein</fullName>
    </recommendedName>
</protein>
<dbReference type="GO" id="GO:0005840">
    <property type="term" value="C:ribosome"/>
    <property type="evidence" value="ECO:0007669"/>
    <property type="project" value="UniProtKB-KW"/>
</dbReference>
<dbReference type="InterPro" id="IPR005324">
    <property type="entry name" value="Ribosomal_uS5_C"/>
</dbReference>
<dbReference type="InterPro" id="IPR013810">
    <property type="entry name" value="Ribosomal_uS5_N"/>
</dbReference>
<keyword evidence="4 5" id="KW-0687">Ribonucleoprotein</keyword>
<dbReference type="SUPFAM" id="SSF54211">
    <property type="entry name" value="Ribosomal protein S5 domain 2-like"/>
    <property type="match status" value="1"/>
</dbReference>
<evidence type="ECO:0000256" key="2">
    <source>
        <dbReference type="ARBA" id="ARBA00008945"/>
    </source>
</evidence>
<dbReference type="Pfam" id="PF00333">
    <property type="entry name" value="Ribosomal_S5"/>
    <property type="match status" value="1"/>
</dbReference>
<dbReference type="AlphaFoldDB" id="A0A7S2M397"/>
<feature type="domain" description="S5 DRBM" evidence="8">
    <location>
        <begin position="423"/>
        <end position="486"/>
    </location>
</feature>
<dbReference type="Gene3D" id="3.30.230.10">
    <property type="match status" value="1"/>
</dbReference>
<comment type="similarity">
    <text evidence="2 6">Belongs to the universal ribosomal protein uS5 family.</text>
</comment>
<evidence type="ECO:0000256" key="4">
    <source>
        <dbReference type="ARBA" id="ARBA00023274"/>
    </source>
</evidence>
<dbReference type="SUPFAM" id="SSF54768">
    <property type="entry name" value="dsRNA-binding domain-like"/>
    <property type="match status" value="1"/>
</dbReference>
<evidence type="ECO:0000256" key="1">
    <source>
        <dbReference type="ARBA" id="ARBA00004229"/>
    </source>
</evidence>
<dbReference type="InterPro" id="IPR020568">
    <property type="entry name" value="Ribosomal_Su5_D2-typ_SF"/>
</dbReference>
<dbReference type="EMBL" id="HBGZ01026670">
    <property type="protein sequence ID" value="CAD9622900.1"/>
    <property type="molecule type" value="Transcribed_RNA"/>
</dbReference>
<dbReference type="GO" id="GO:0003735">
    <property type="term" value="F:structural constituent of ribosome"/>
    <property type="evidence" value="ECO:0007669"/>
    <property type="project" value="UniProtKB-UniRule"/>
</dbReference>
<keyword evidence="3 5" id="KW-0689">Ribosomal protein</keyword>
<dbReference type="GO" id="GO:0006412">
    <property type="term" value="P:translation"/>
    <property type="evidence" value="ECO:0007669"/>
    <property type="project" value="InterPro"/>
</dbReference>
<evidence type="ECO:0000256" key="3">
    <source>
        <dbReference type="ARBA" id="ARBA00022980"/>
    </source>
</evidence>
<dbReference type="GO" id="GO:1990904">
    <property type="term" value="C:ribonucleoprotein complex"/>
    <property type="evidence" value="ECO:0007669"/>
    <property type="project" value="UniProtKB-UniRule"/>
</dbReference>
<dbReference type="Gene3D" id="3.30.160.20">
    <property type="match status" value="1"/>
</dbReference>
<reference evidence="9" key="1">
    <citation type="submission" date="2021-01" db="EMBL/GenBank/DDBJ databases">
        <authorList>
            <person name="Corre E."/>
            <person name="Pelletier E."/>
            <person name="Niang G."/>
            <person name="Scheremetjew M."/>
            <person name="Finn R."/>
            <person name="Kale V."/>
            <person name="Holt S."/>
            <person name="Cochrane G."/>
            <person name="Meng A."/>
            <person name="Brown T."/>
            <person name="Cohen L."/>
        </authorList>
    </citation>
    <scope>NUCLEOTIDE SEQUENCE</scope>
    <source>
        <strain evidence="9">SM1012Den-03</strain>
    </source>
</reference>
<proteinExistence type="inferred from homology"/>
<accession>A0A7S2M397</accession>
<dbReference type="PANTHER" id="PTHR48277:SF1">
    <property type="entry name" value="MITOCHONDRIAL RIBOSOMAL PROTEIN S5"/>
    <property type="match status" value="1"/>
</dbReference>
<feature type="region of interest" description="Disordered" evidence="7">
    <location>
        <begin position="22"/>
        <end position="101"/>
    </location>
</feature>
<dbReference type="FunFam" id="3.30.230.10:FF:000002">
    <property type="entry name" value="30S ribosomal protein S5"/>
    <property type="match status" value="1"/>
</dbReference>
<dbReference type="GO" id="GO:0003723">
    <property type="term" value="F:RNA binding"/>
    <property type="evidence" value="ECO:0007669"/>
    <property type="project" value="InterPro"/>
</dbReference>
<sequence length="585" mass="65455">MSSFMLRSGSAATPWRSILQANKSSSSKCAPQSIFARSMGFKPRRTPPPSIAGVNLAPRTDPASSLKGGNKKDTQKSTLGGHGRDPNWMSPHHTDYYGKVDTSTMDHPHLLHGDPHMPIQRLSRGAGMVVLDHNKGKRAREISDYRDLNRKELLTDLVDDDDEGDKDDPNEDELDRDFGSDAAEAIRAHLNDLHSKLKSSKEDNTYSPLDDIEQKFRTIDRITAAPGSTQDLALKRRARAESREYFRVGSIPKLEEEMDLDDMMMGEGGGEEDDDLMALLPEGEVGKGRGYDASAVFGKNAKVSFPYGKDLPSPTYHPDFPEGSNVGNNPNDPEEEAWMKELEKIIYEEQYTEMGLGEIDSMTPVNIQKEDMEAYMKEKQRTKYYNILERDNEHEKDREEKEDEILEMIKNGEDPNQEAFGPWAECTIKVDRVQKVERGGTTVRYRALVIGGNGNGAAGFGIGKALSPNEAIVKACKHCKRNVFYVDRYLNTGLSYDLAGKHNSCKVVLRAVRPDYGLHGHPLICEILKHAGITDATSKSHGNRNPYNVVYATFKALMTHESLEEIALKRGKKLMNLQRARRLGI</sequence>
<evidence type="ECO:0000256" key="6">
    <source>
        <dbReference type="RuleBase" id="RU003823"/>
    </source>
</evidence>
<dbReference type="PROSITE" id="PS50881">
    <property type="entry name" value="S5_DSRBD"/>
    <property type="match status" value="1"/>
</dbReference>
<dbReference type="Pfam" id="PF03719">
    <property type="entry name" value="Ribosomal_S5_C"/>
    <property type="match status" value="1"/>
</dbReference>
<evidence type="ECO:0000259" key="8">
    <source>
        <dbReference type="PROSITE" id="PS50881"/>
    </source>
</evidence>
<feature type="compositionally biased region" description="Basic and acidic residues" evidence="7">
    <location>
        <begin position="92"/>
        <end position="101"/>
    </location>
</feature>
<organism evidence="9">
    <name type="scientific">Skeletonema marinoi</name>
    <dbReference type="NCBI Taxonomy" id="267567"/>
    <lineage>
        <taxon>Eukaryota</taxon>
        <taxon>Sar</taxon>
        <taxon>Stramenopiles</taxon>
        <taxon>Ochrophyta</taxon>
        <taxon>Bacillariophyta</taxon>
        <taxon>Coscinodiscophyceae</taxon>
        <taxon>Thalassiosirophycidae</taxon>
        <taxon>Thalassiosirales</taxon>
        <taxon>Skeletonemataceae</taxon>
        <taxon>Skeletonema</taxon>
        <taxon>Skeletonema marinoi-dohrnii complex</taxon>
    </lineage>
</organism>
<evidence type="ECO:0000256" key="7">
    <source>
        <dbReference type="SAM" id="MobiDB-lite"/>
    </source>
</evidence>
<dbReference type="GO" id="GO:0009507">
    <property type="term" value="C:chloroplast"/>
    <property type="evidence" value="ECO:0007669"/>
    <property type="project" value="UniProtKB-SubCell"/>
</dbReference>
<name>A0A7S2M397_9STRA</name>
<comment type="subcellular location">
    <subcellularLocation>
        <location evidence="1">Plastid</location>
        <location evidence="1">Chloroplast</location>
    </subcellularLocation>
</comment>
<evidence type="ECO:0000313" key="9">
    <source>
        <dbReference type="EMBL" id="CAD9622900.1"/>
    </source>
</evidence>
<feature type="compositionally biased region" description="Acidic residues" evidence="7">
    <location>
        <begin position="157"/>
        <end position="175"/>
    </location>
</feature>
<feature type="region of interest" description="Disordered" evidence="7">
    <location>
        <begin position="156"/>
        <end position="176"/>
    </location>
</feature>
<dbReference type="InterPro" id="IPR014721">
    <property type="entry name" value="Ribsml_uS5_D2-typ_fold_subgr"/>
</dbReference>
<dbReference type="PANTHER" id="PTHR48277">
    <property type="entry name" value="MITOCHONDRIAL RIBOSOMAL PROTEIN S5"/>
    <property type="match status" value="1"/>
</dbReference>
<evidence type="ECO:0000256" key="5">
    <source>
        <dbReference type="PROSITE-ProRule" id="PRU00268"/>
    </source>
</evidence>
<gene>
    <name evidence="9" type="ORF">SMAR0320_LOCUS18949</name>
</gene>